<proteinExistence type="predicted"/>
<reference evidence="2 3" key="1">
    <citation type="submission" date="2019-07" db="EMBL/GenBank/DDBJ databases">
        <title>Genome sequencing of the stress-tolerant strain Azospirillum brasilense Az19.</title>
        <authorList>
            <person name="Maroniche G.A."/>
            <person name="Garcia J.E."/>
            <person name="Pagnussat L."/>
            <person name="Amenta M."/>
            <person name="Creus C.M."/>
        </authorList>
    </citation>
    <scope>NUCLEOTIDE SEQUENCE [LARGE SCALE GENOMIC DNA]</scope>
    <source>
        <strain evidence="2 3">Az19</strain>
    </source>
</reference>
<organism evidence="2 3">
    <name type="scientific">Azospirillum argentinense</name>
    <dbReference type="NCBI Taxonomy" id="2970906"/>
    <lineage>
        <taxon>Bacteria</taxon>
        <taxon>Pseudomonadati</taxon>
        <taxon>Pseudomonadota</taxon>
        <taxon>Alphaproteobacteria</taxon>
        <taxon>Rhodospirillales</taxon>
        <taxon>Azospirillaceae</taxon>
        <taxon>Azospirillum</taxon>
    </lineage>
</organism>
<sequence>MDCTPQSDRKEAGATRIQKSPDSINRGGRRKGKASAAFFSGHSAPFESGLERGGLGLT</sequence>
<name>A0A5B0KYI0_9PROT</name>
<dbReference type="AlphaFoldDB" id="A0A5B0KYI0"/>
<protein>
    <submittedName>
        <fullName evidence="2">Uncharacterized protein</fullName>
    </submittedName>
</protein>
<evidence type="ECO:0000313" key="2">
    <source>
        <dbReference type="EMBL" id="KAA1056458.1"/>
    </source>
</evidence>
<dbReference type="EMBL" id="VEWN01000004">
    <property type="protein sequence ID" value="KAA1056458.1"/>
    <property type="molecule type" value="Genomic_DNA"/>
</dbReference>
<evidence type="ECO:0000256" key="1">
    <source>
        <dbReference type="SAM" id="MobiDB-lite"/>
    </source>
</evidence>
<evidence type="ECO:0000313" key="3">
    <source>
        <dbReference type="Proteomes" id="UP000325333"/>
    </source>
</evidence>
<accession>A0A5B0KYI0</accession>
<feature type="region of interest" description="Disordered" evidence="1">
    <location>
        <begin position="1"/>
        <end position="58"/>
    </location>
</feature>
<dbReference type="Proteomes" id="UP000325333">
    <property type="component" value="Unassembled WGS sequence"/>
</dbReference>
<gene>
    <name evidence="2" type="ORF">FH063_004606</name>
</gene>
<comment type="caution">
    <text evidence="2">The sequence shown here is derived from an EMBL/GenBank/DDBJ whole genome shotgun (WGS) entry which is preliminary data.</text>
</comment>